<organism evidence="1 2">
    <name type="scientific">Dovyalis caffra</name>
    <dbReference type="NCBI Taxonomy" id="77055"/>
    <lineage>
        <taxon>Eukaryota</taxon>
        <taxon>Viridiplantae</taxon>
        <taxon>Streptophyta</taxon>
        <taxon>Embryophyta</taxon>
        <taxon>Tracheophyta</taxon>
        <taxon>Spermatophyta</taxon>
        <taxon>Magnoliopsida</taxon>
        <taxon>eudicotyledons</taxon>
        <taxon>Gunneridae</taxon>
        <taxon>Pentapetalae</taxon>
        <taxon>rosids</taxon>
        <taxon>fabids</taxon>
        <taxon>Malpighiales</taxon>
        <taxon>Salicaceae</taxon>
        <taxon>Flacourtieae</taxon>
        <taxon>Dovyalis</taxon>
    </lineage>
</organism>
<reference evidence="1 2" key="1">
    <citation type="submission" date="2024-01" db="EMBL/GenBank/DDBJ databases">
        <authorList>
            <person name="Waweru B."/>
        </authorList>
    </citation>
    <scope>NUCLEOTIDE SEQUENCE [LARGE SCALE GENOMIC DNA]</scope>
</reference>
<evidence type="ECO:0000313" key="1">
    <source>
        <dbReference type="EMBL" id="CAK7324548.1"/>
    </source>
</evidence>
<gene>
    <name evidence="1" type="ORF">DCAF_LOCUS2196</name>
</gene>
<keyword evidence="2" id="KW-1185">Reference proteome</keyword>
<protein>
    <submittedName>
        <fullName evidence="1">Uncharacterized protein</fullName>
    </submittedName>
</protein>
<sequence length="73" mass="8140">MRGCIGFVAKLLQRVVTSSYGQWHERLGDEEVRKAIRLGLYECVARLGEEEVRKAMRACKGDGKGCVWVLGLG</sequence>
<name>A0AAV1QTZ5_9ROSI</name>
<dbReference type="Proteomes" id="UP001314170">
    <property type="component" value="Unassembled WGS sequence"/>
</dbReference>
<dbReference type="AlphaFoldDB" id="A0AAV1QTZ5"/>
<evidence type="ECO:0000313" key="2">
    <source>
        <dbReference type="Proteomes" id="UP001314170"/>
    </source>
</evidence>
<dbReference type="EMBL" id="CAWUPB010000351">
    <property type="protein sequence ID" value="CAK7324548.1"/>
    <property type="molecule type" value="Genomic_DNA"/>
</dbReference>
<proteinExistence type="predicted"/>
<accession>A0AAV1QTZ5</accession>
<comment type="caution">
    <text evidence="1">The sequence shown here is derived from an EMBL/GenBank/DDBJ whole genome shotgun (WGS) entry which is preliminary data.</text>
</comment>